<organism evidence="1 2">
    <name type="scientific">Streptomyces litmocidini</name>
    <dbReference type="NCBI Taxonomy" id="67318"/>
    <lineage>
        <taxon>Bacteria</taxon>
        <taxon>Bacillati</taxon>
        <taxon>Actinomycetota</taxon>
        <taxon>Actinomycetes</taxon>
        <taxon>Kitasatosporales</taxon>
        <taxon>Streptomycetaceae</taxon>
        <taxon>Streptomyces</taxon>
    </lineage>
</organism>
<comment type="caution">
    <text evidence="1">The sequence shown here is derived from an EMBL/GenBank/DDBJ whole genome shotgun (WGS) entry which is preliminary data.</text>
</comment>
<protein>
    <submittedName>
        <fullName evidence="1">Uncharacterized protein</fullName>
    </submittedName>
</protein>
<proteinExistence type="predicted"/>
<dbReference type="EMBL" id="JBIRUI010000007">
    <property type="protein sequence ID" value="MFI1715300.1"/>
    <property type="molecule type" value="Genomic_DNA"/>
</dbReference>
<keyword evidence="2" id="KW-1185">Reference proteome</keyword>
<accession>A0ABW7UAL2</accession>
<dbReference type="Proteomes" id="UP001611339">
    <property type="component" value="Unassembled WGS sequence"/>
</dbReference>
<gene>
    <name evidence="1" type="ORF">ACH407_17240</name>
</gene>
<sequence>MTPGLPPIGAEIPCSRLAVNVPMQIEGTLLTADFRGGIKHRVDVNPDNPTDSVRLRTVGHRMSAELPDGGTLTIEQNDVDTDAPSTLTLTQKFPPAYELREVTSFTLVVERGEEEPLILVTKQPMVLLAKLTQFPPRGDLYQLEKPVELVHPDDPAKVMAVIEKFPVKVGGL</sequence>
<name>A0ABW7UAL2_9ACTN</name>
<dbReference type="RefSeq" id="WP_398710026.1">
    <property type="nucleotide sequence ID" value="NZ_JBIRUI010000007.1"/>
</dbReference>
<evidence type="ECO:0000313" key="1">
    <source>
        <dbReference type="EMBL" id="MFI1715300.1"/>
    </source>
</evidence>
<reference evidence="1 2" key="1">
    <citation type="submission" date="2024-10" db="EMBL/GenBank/DDBJ databases">
        <title>The Natural Products Discovery Center: Release of the First 8490 Sequenced Strains for Exploring Actinobacteria Biosynthetic Diversity.</title>
        <authorList>
            <person name="Kalkreuter E."/>
            <person name="Kautsar S.A."/>
            <person name="Yang D."/>
            <person name="Bader C.D."/>
            <person name="Teijaro C.N."/>
            <person name="Fluegel L."/>
            <person name="Davis C.M."/>
            <person name="Simpson J.R."/>
            <person name="Lauterbach L."/>
            <person name="Steele A.D."/>
            <person name="Gui C."/>
            <person name="Meng S."/>
            <person name="Li G."/>
            <person name="Viehrig K."/>
            <person name="Ye F."/>
            <person name="Su P."/>
            <person name="Kiefer A.F."/>
            <person name="Nichols A."/>
            <person name="Cepeda A.J."/>
            <person name="Yan W."/>
            <person name="Fan B."/>
            <person name="Jiang Y."/>
            <person name="Adhikari A."/>
            <person name="Zheng C.-J."/>
            <person name="Schuster L."/>
            <person name="Cowan T.M."/>
            <person name="Smanski M.J."/>
            <person name="Chevrette M.G."/>
            <person name="De Carvalho L.P.S."/>
            <person name="Shen B."/>
        </authorList>
    </citation>
    <scope>NUCLEOTIDE SEQUENCE [LARGE SCALE GENOMIC DNA]</scope>
    <source>
        <strain evidence="1 2">NPDC020602</strain>
    </source>
</reference>
<evidence type="ECO:0000313" key="2">
    <source>
        <dbReference type="Proteomes" id="UP001611339"/>
    </source>
</evidence>